<name>A0A3G8H3D6_9BURK</name>
<reference evidence="2" key="1">
    <citation type="submission" date="2018-11" db="EMBL/GenBank/DDBJ databases">
        <title>FDA dAtabase for Regulatory Grade micrObial Sequences (FDA-ARGOS): Supporting development and validation of Infectious Disease Dx tests.</title>
        <authorList>
            <person name="Goldberg B."/>
            <person name="Campos J."/>
            <person name="Tallon L."/>
            <person name="Sadzewicz L."/>
            <person name="Zhao X."/>
            <person name="Vavikolanu K."/>
            <person name="Mehta A."/>
            <person name="Aluvathingal J."/>
            <person name="Nadendla S."/>
            <person name="Geyer C."/>
            <person name="Nandy P."/>
            <person name="Yan Y."/>
            <person name="Sichtig H."/>
        </authorList>
    </citation>
    <scope>NUCLEOTIDE SEQUENCE [LARGE SCALE GENOMIC DNA]</scope>
    <source>
        <strain evidence="2">FDAARGOS_614</strain>
    </source>
</reference>
<dbReference type="EMBL" id="CP033969">
    <property type="protein sequence ID" value="AZG14924.1"/>
    <property type="molecule type" value="Genomic_DNA"/>
</dbReference>
<sequence length="463" mass="46729">MDRQIVYPGQIPLETDLLNSNRFAMIAIAKLAAAMLGTGTVANGLACAPTSPASLQVKVGPGEMYSLAALDATDYSSLAADTTHNILKQGISLDDVLLTCTPPATAGQSINYLVQAAYQDSDTGLVTLPYYNASNPQQAWSGPNNSGAQQATARKGVISINAKAGVAATTGSQTTPAPDAGCSGLWVVTVANGQTTITAGNIVAYSAAPFLSAPLLTQVKQAPAVVGMVRNLVMSVTTASATATLSADEIVVESALGGNTYKLANFSQVINLGATGAGGMDAGAAPANGWVAVYAIYNPATGARALLGVNATSAAAPEVYGGGNMPAGYSASALVSVRRTNGSGQFAVGAQLDRSVETGVVSVLASGAATTYTAVSISSTVPPNARYVSFTFGMSTNGASNGVYVIATDPTNEVGLRRALSPVATQILGGAWNDVRLVTPQSVLYKNDAVGGTLGLNVVGYKF</sequence>
<proteinExistence type="predicted"/>
<dbReference type="KEGG" id="cpau:EHF44_16685"/>
<dbReference type="AlphaFoldDB" id="A0A3G8H3D6"/>
<dbReference type="OrthoDB" id="6481168at2"/>
<dbReference type="Proteomes" id="UP000270411">
    <property type="component" value="Chromosome 1"/>
</dbReference>
<protein>
    <submittedName>
        <fullName evidence="1">Uncharacterized protein</fullName>
    </submittedName>
</protein>
<evidence type="ECO:0000313" key="2">
    <source>
        <dbReference type="Proteomes" id="UP000270411"/>
    </source>
</evidence>
<accession>A0A3G8H3D6</accession>
<gene>
    <name evidence="1" type="ORF">EHF44_16685</name>
</gene>
<evidence type="ECO:0000313" key="1">
    <source>
        <dbReference type="EMBL" id="AZG14924.1"/>
    </source>
</evidence>
<organism evidence="1 2">
    <name type="scientific">Cupriavidus pauculus</name>
    <dbReference type="NCBI Taxonomy" id="82633"/>
    <lineage>
        <taxon>Bacteria</taxon>
        <taxon>Pseudomonadati</taxon>
        <taxon>Pseudomonadota</taxon>
        <taxon>Betaproteobacteria</taxon>
        <taxon>Burkholderiales</taxon>
        <taxon>Burkholderiaceae</taxon>
        <taxon>Cupriavidus</taxon>
    </lineage>
</organism>
<dbReference type="RefSeq" id="WP_124684676.1">
    <property type="nucleotide sequence ID" value="NZ_CP033969.1"/>
</dbReference>